<keyword evidence="3" id="KW-1185">Reference proteome</keyword>
<organism evidence="2 3">
    <name type="scientific">Cellvibrio fibrivorans</name>
    <dbReference type="NCBI Taxonomy" id="126350"/>
    <lineage>
        <taxon>Bacteria</taxon>
        <taxon>Pseudomonadati</taxon>
        <taxon>Pseudomonadota</taxon>
        <taxon>Gammaproteobacteria</taxon>
        <taxon>Cellvibrionales</taxon>
        <taxon>Cellvibrionaceae</taxon>
        <taxon>Cellvibrio</taxon>
    </lineage>
</organism>
<evidence type="ECO:0000313" key="3">
    <source>
        <dbReference type="Proteomes" id="UP001253595"/>
    </source>
</evidence>
<evidence type="ECO:0000256" key="1">
    <source>
        <dbReference type="SAM" id="Phobius"/>
    </source>
</evidence>
<dbReference type="RefSeq" id="WP_310072241.1">
    <property type="nucleotide sequence ID" value="NZ_JAVDVX010000003.1"/>
</dbReference>
<sequence length="168" mass="18216">MCPNQFPDSSYRDQRGFLLPLALFILVVMGVLALTISRTATQTNTSTIQEFINIQSFYAAESGAQRGMQALFLTTANRQATDQACANMAINQNFANIDGLQACTATVICTCIYQNNSACAPTVGTNYLQTSAVGVTRSFYTIRSVGTCGPGDHYRAVRTIEVGAFREQ</sequence>
<reference evidence="2 3" key="1">
    <citation type="submission" date="2023-07" db="EMBL/GenBank/DDBJ databases">
        <title>Sorghum-associated microbial communities from plants grown in Nebraska, USA.</title>
        <authorList>
            <person name="Schachtman D."/>
        </authorList>
    </citation>
    <scope>NUCLEOTIDE SEQUENCE [LARGE SCALE GENOMIC DNA]</scope>
    <source>
        <strain evidence="2 3">BE190</strain>
    </source>
</reference>
<dbReference type="EMBL" id="JAVDVX010000003">
    <property type="protein sequence ID" value="MDR7090147.1"/>
    <property type="molecule type" value="Genomic_DNA"/>
</dbReference>
<keyword evidence="1" id="KW-1133">Transmembrane helix</keyword>
<proteinExistence type="predicted"/>
<keyword evidence="1" id="KW-0812">Transmembrane</keyword>
<protein>
    <submittedName>
        <fullName evidence="2">MSHA biogenesis protein MshP</fullName>
    </submittedName>
</protein>
<comment type="caution">
    <text evidence="2">The sequence shown here is derived from an EMBL/GenBank/DDBJ whole genome shotgun (WGS) entry which is preliminary data.</text>
</comment>
<name>A0ABU1UY74_9GAMM</name>
<gene>
    <name evidence="2" type="ORF">J2X05_002169</name>
</gene>
<dbReference type="Proteomes" id="UP001253595">
    <property type="component" value="Unassembled WGS sequence"/>
</dbReference>
<feature type="transmembrane region" description="Helical" evidence="1">
    <location>
        <begin position="17"/>
        <end position="36"/>
    </location>
</feature>
<keyword evidence="1" id="KW-0472">Membrane</keyword>
<accession>A0ABU1UY74</accession>
<evidence type="ECO:0000313" key="2">
    <source>
        <dbReference type="EMBL" id="MDR7090147.1"/>
    </source>
</evidence>